<sequence>MHCCIRRIFIVAGLLVAGASKISAQKTPEYIYPTAAFNEAEVASQMEDGKATIQGLAKLKKKGRTYYPWQGDRIQLYPVTPYLTEFLELQKKYRKGKKVATMSNTVFSYHIEGRVIDENGHFEFRDLKPGKYYIVTWIDYEKSYEYKVQTGRETAYNGYGDVVYSVPTYTWYTHKYAVEQEVSGIVDVTSDGKMSAVISNE</sequence>
<evidence type="ECO:0000313" key="2">
    <source>
        <dbReference type="Proteomes" id="UP000583266"/>
    </source>
</evidence>
<keyword evidence="2" id="KW-1185">Reference proteome</keyword>
<reference evidence="1 2" key="1">
    <citation type="submission" date="2020-04" db="EMBL/GenBank/DDBJ databases">
        <title>Chitinophaga sp. G-6-1-13 sp. nov., isolated from soil.</title>
        <authorList>
            <person name="Dahal R.H."/>
            <person name="Chaudhary D.K."/>
        </authorList>
    </citation>
    <scope>NUCLEOTIDE SEQUENCE [LARGE SCALE GENOMIC DNA]</scope>
    <source>
        <strain evidence="1 2">G-6-1-13</strain>
    </source>
</reference>
<dbReference type="SUPFAM" id="SSF117074">
    <property type="entry name" value="Hypothetical protein PA1324"/>
    <property type="match status" value="1"/>
</dbReference>
<dbReference type="Proteomes" id="UP000583266">
    <property type="component" value="Unassembled WGS sequence"/>
</dbReference>
<organism evidence="1 2">
    <name type="scientific">Chitinophaga fulva</name>
    <dbReference type="NCBI Taxonomy" id="2728842"/>
    <lineage>
        <taxon>Bacteria</taxon>
        <taxon>Pseudomonadati</taxon>
        <taxon>Bacteroidota</taxon>
        <taxon>Chitinophagia</taxon>
        <taxon>Chitinophagales</taxon>
        <taxon>Chitinophagaceae</taxon>
        <taxon>Chitinophaga</taxon>
    </lineage>
</organism>
<evidence type="ECO:0008006" key="3">
    <source>
        <dbReference type="Google" id="ProtNLM"/>
    </source>
</evidence>
<proteinExistence type="predicted"/>
<evidence type="ECO:0000313" key="1">
    <source>
        <dbReference type="EMBL" id="NML40677.1"/>
    </source>
</evidence>
<gene>
    <name evidence="1" type="ORF">HHL17_26000</name>
</gene>
<dbReference type="AlphaFoldDB" id="A0A848GRP2"/>
<comment type="caution">
    <text evidence="1">The sequence shown here is derived from an EMBL/GenBank/DDBJ whole genome shotgun (WGS) entry which is preliminary data.</text>
</comment>
<accession>A0A848GRP2</accession>
<name>A0A848GRP2_9BACT</name>
<dbReference type="EMBL" id="JABBGC010000003">
    <property type="protein sequence ID" value="NML40677.1"/>
    <property type="molecule type" value="Genomic_DNA"/>
</dbReference>
<dbReference type="RefSeq" id="WP_169227764.1">
    <property type="nucleotide sequence ID" value="NZ_JABBGC010000003.1"/>
</dbReference>
<protein>
    <recommendedName>
        <fullName evidence="3">Carboxypeptidase regulatory-like domain-containing protein</fullName>
    </recommendedName>
</protein>